<dbReference type="AlphaFoldDB" id="A0A9W5MZX2"/>
<dbReference type="RefSeq" id="WP_004519661.1">
    <property type="nucleotide sequence ID" value="NZ_ACEO02000003.1"/>
</dbReference>
<comment type="caution">
    <text evidence="7">The sequence shown here is derived from an EMBL/GenBank/DDBJ whole genome shotgun (WGS) entry which is preliminary data.</text>
</comment>
<name>A0A9W5MZX2_NEISU</name>
<dbReference type="InterPro" id="IPR050245">
    <property type="entry name" value="PrsA_foldase"/>
</dbReference>
<dbReference type="Proteomes" id="UP000004621">
    <property type="component" value="Unassembled WGS sequence"/>
</dbReference>
<feature type="domain" description="PpiC" evidence="6">
    <location>
        <begin position="114"/>
        <end position="227"/>
    </location>
</feature>
<comment type="similarity">
    <text evidence="2">Belongs to the PpiC/parvulin rotamase family.</text>
</comment>
<sequence length="254" mass="28808">MNIKPKTAVLAILALSTVGLATAKAPEIDPARIDSMVAEVLRQADQHPNQTAKPDGQAIRKDVVTRLQTLEVLKNEAIKAGLDKDAEVQNQFKNVEAEFYANQYAAYLERQTAVDDAELRRFYDQQTRIIKLQQVNFASADEVRAAQELLLKGLSFEELMKRYPNPEQEFDGFISPQQLSPQLATAFADMNRGDVTHEPIQMENRFYLFKLSAVERDPNAEPFELVRNQIAQAVKRQKVENQIKRILKENGINP</sequence>
<evidence type="ECO:0000256" key="1">
    <source>
        <dbReference type="ARBA" id="ARBA00000971"/>
    </source>
</evidence>
<proteinExistence type="inferred from homology"/>
<evidence type="ECO:0000259" key="6">
    <source>
        <dbReference type="Pfam" id="PF13145"/>
    </source>
</evidence>
<gene>
    <name evidence="7" type="ORF">NEISUBOT_03995</name>
</gene>
<dbReference type="PANTHER" id="PTHR47245">
    <property type="entry name" value="PEPTIDYLPROLYL ISOMERASE"/>
    <property type="match status" value="1"/>
</dbReference>
<evidence type="ECO:0000256" key="4">
    <source>
        <dbReference type="ARBA" id="ARBA00023110"/>
    </source>
</evidence>
<comment type="catalytic activity">
    <reaction evidence="1">
        <text>[protein]-peptidylproline (omega=180) = [protein]-peptidylproline (omega=0)</text>
        <dbReference type="Rhea" id="RHEA:16237"/>
        <dbReference type="Rhea" id="RHEA-COMP:10747"/>
        <dbReference type="Rhea" id="RHEA-COMP:10748"/>
        <dbReference type="ChEBI" id="CHEBI:83833"/>
        <dbReference type="ChEBI" id="CHEBI:83834"/>
        <dbReference type="EC" id="5.2.1.8"/>
    </reaction>
</comment>
<keyword evidence="5" id="KW-0732">Signal</keyword>
<dbReference type="InterPro" id="IPR000297">
    <property type="entry name" value="PPIase_PpiC"/>
</dbReference>
<evidence type="ECO:0000256" key="5">
    <source>
        <dbReference type="SAM" id="SignalP"/>
    </source>
</evidence>
<accession>A0A9W5MZX2</accession>
<evidence type="ECO:0000313" key="8">
    <source>
        <dbReference type="Proteomes" id="UP000004621"/>
    </source>
</evidence>
<dbReference type="EMBL" id="ACEO02000003">
    <property type="protein sequence ID" value="EFC52640.1"/>
    <property type="molecule type" value="Genomic_DNA"/>
</dbReference>
<feature type="chain" id="PRO_5040794502" description="peptidylprolyl isomerase" evidence="5">
    <location>
        <begin position="24"/>
        <end position="254"/>
    </location>
</feature>
<dbReference type="SUPFAM" id="SSF109998">
    <property type="entry name" value="Triger factor/SurA peptide-binding domain-like"/>
    <property type="match status" value="1"/>
</dbReference>
<evidence type="ECO:0000256" key="3">
    <source>
        <dbReference type="ARBA" id="ARBA00013194"/>
    </source>
</evidence>
<evidence type="ECO:0000256" key="2">
    <source>
        <dbReference type="ARBA" id="ARBA00007656"/>
    </source>
</evidence>
<dbReference type="EC" id="5.2.1.8" evidence="3"/>
<dbReference type="PANTHER" id="PTHR47245:SF2">
    <property type="entry name" value="PEPTIDYL-PROLYL CIS-TRANS ISOMERASE HP_0175-RELATED"/>
    <property type="match status" value="1"/>
</dbReference>
<dbReference type="InterPro" id="IPR046357">
    <property type="entry name" value="PPIase_dom_sf"/>
</dbReference>
<organism evidence="7 8">
    <name type="scientific">Neisseria subflava NJ9703</name>
    <dbReference type="NCBI Taxonomy" id="546268"/>
    <lineage>
        <taxon>Bacteria</taxon>
        <taxon>Pseudomonadati</taxon>
        <taxon>Pseudomonadota</taxon>
        <taxon>Betaproteobacteria</taxon>
        <taxon>Neisseriales</taxon>
        <taxon>Neisseriaceae</taxon>
        <taxon>Neisseria</taxon>
    </lineage>
</organism>
<dbReference type="SUPFAM" id="SSF54534">
    <property type="entry name" value="FKBP-like"/>
    <property type="match status" value="1"/>
</dbReference>
<reference evidence="7 8" key="1">
    <citation type="submission" date="2010-01" db="EMBL/GenBank/DDBJ databases">
        <authorList>
            <person name="Weinstock G."/>
            <person name="Sodergren E."/>
            <person name="Clifton S."/>
            <person name="Fulton L."/>
            <person name="Fulton B."/>
            <person name="Courtney L."/>
            <person name="Fronick C."/>
            <person name="Harrison M."/>
            <person name="Strong C."/>
            <person name="Farmer C."/>
            <person name="Delahaunty K."/>
            <person name="Markovic C."/>
            <person name="Hall O."/>
            <person name="Minx P."/>
            <person name="Tomlinson C."/>
            <person name="Mitreva M."/>
            <person name="Nelson J."/>
            <person name="Hou S."/>
            <person name="Wollam A."/>
            <person name="Pepin K.H."/>
            <person name="Johnson M."/>
            <person name="Bhonagiri V."/>
            <person name="Nash W.E."/>
            <person name="Warren W."/>
            <person name="Chinwalla A."/>
            <person name="Mardis E.R."/>
            <person name="Wilson R.K."/>
        </authorList>
    </citation>
    <scope>NUCLEOTIDE SEQUENCE [LARGE SCALE GENOMIC DNA]</scope>
    <source>
        <strain evidence="7 8">NJ9703</strain>
    </source>
</reference>
<dbReference type="InterPro" id="IPR027304">
    <property type="entry name" value="Trigger_fact/SurA_dom_sf"/>
</dbReference>
<protein>
    <recommendedName>
        <fullName evidence="3">peptidylprolyl isomerase</fullName>
        <ecNumber evidence="3">5.2.1.8</ecNumber>
    </recommendedName>
</protein>
<keyword evidence="4" id="KW-0413">Isomerase</keyword>
<evidence type="ECO:0000313" key="7">
    <source>
        <dbReference type="EMBL" id="EFC52640.1"/>
    </source>
</evidence>
<dbReference type="Gene3D" id="3.10.50.40">
    <property type="match status" value="1"/>
</dbReference>
<dbReference type="GO" id="GO:0003755">
    <property type="term" value="F:peptidyl-prolyl cis-trans isomerase activity"/>
    <property type="evidence" value="ECO:0007669"/>
    <property type="project" value="UniProtKB-KW"/>
</dbReference>
<feature type="signal peptide" evidence="5">
    <location>
        <begin position="1"/>
        <end position="23"/>
    </location>
</feature>
<dbReference type="Pfam" id="PF13145">
    <property type="entry name" value="Rotamase_2"/>
    <property type="match status" value="1"/>
</dbReference>
<keyword evidence="4" id="KW-0697">Rotamase</keyword>